<dbReference type="Gene3D" id="3.30.470.20">
    <property type="entry name" value="ATP-grasp fold, B domain"/>
    <property type="match status" value="1"/>
</dbReference>
<organism evidence="2 3">
    <name type="scientific">Spiribacter salinus</name>
    <dbReference type="NCBI Taxonomy" id="1335746"/>
    <lineage>
        <taxon>Bacteria</taxon>
        <taxon>Pseudomonadati</taxon>
        <taxon>Pseudomonadota</taxon>
        <taxon>Gammaproteobacteria</taxon>
        <taxon>Chromatiales</taxon>
        <taxon>Ectothiorhodospiraceae</taxon>
        <taxon>Spiribacter</taxon>
    </lineage>
</organism>
<proteinExistence type="predicted"/>
<feature type="domain" description="Pyruvate phosphate dikinase AMP/ATP-binding" evidence="1">
    <location>
        <begin position="238"/>
        <end position="345"/>
    </location>
</feature>
<feature type="non-terminal residue" evidence="2">
    <location>
        <position position="582"/>
    </location>
</feature>
<dbReference type="GO" id="GO:0005524">
    <property type="term" value="F:ATP binding"/>
    <property type="evidence" value="ECO:0007669"/>
    <property type="project" value="InterPro"/>
</dbReference>
<comment type="caution">
    <text evidence="2">The sequence shown here is derived from an EMBL/GenBank/DDBJ whole genome shotgun (WGS) entry which is preliminary data.</text>
</comment>
<evidence type="ECO:0000259" key="1">
    <source>
        <dbReference type="Pfam" id="PF01326"/>
    </source>
</evidence>
<dbReference type="EMBL" id="VIFK01000470">
    <property type="protein sequence ID" value="TQE93450.1"/>
    <property type="molecule type" value="Genomic_DNA"/>
</dbReference>
<evidence type="ECO:0000313" key="2">
    <source>
        <dbReference type="EMBL" id="TQE93450.1"/>
    </source>
</evidence>
<sequence length="582" mass="63512">ASGCREAETTFVAGYYADAVRARYPELPVVHNPDWEHTGSGASLMVPVLSTGETVLVSYSDILFRSDVPAALARHEADITIAWDSAWEYRYAGRASQDLARCEKVLVNGDRVERLGADLPTDWADGEFIGLAHFSVSAVESLISLRENGPQSLRARHLSEYIEYLRAVGHTVAAVDVAGDWAEFNEPRDIAHFILGTKAETLSRLRGVMSNAVIQDQVAFTVAEWHAKPDAVLGWVTERFGDRNLVVRSSARSEDSFLASNAGGYDSVLNVDPANGLAEAVARVVASYGGMAADDDQVLVQPMICDVRISGVAFTRTLEHGAPWYVVNYETSGDTEAITSGASDDHHTLMLRRDDGEAPPQFAGLIAALREIEGLLGYDALDVEFAIDGADAIHILQVRPIAVDLKGSGYQDDAFDMAMTAAHERWQALVPAPPHLPGDAAPLYGVMPDWNPAEIIGTAPGALAASVYRHLIMNEIWATQRAEYGYRDVRPAPLLVEFAGHPYVDVRASFASFLPAQLPDALAGRLLNFYLEWLRERPELHDKVEFEVVPTCLAPGFEGWEERLRDDGGFAADEVALLREGL</sequence>
<dbReference type="Pfam" id="PF01326">
    <property type="entry name" value="PPDK_N"/>
    <property type="match status" value="1"/>
</dbReference>
<name>A0A540V9K4_9GAMM</name>
<reference evidence="2 3" key="1">
    <citation type="submission" date="2019-06" db="EMBL/GenBank/DDBJ databases">
        <title>Metagenome assembled Genome of Spiribacter salinus SL48-SHIP from the microbial mat of Salt Lake 48 (Novosibirsk region, Russia).</title>
        <authorList>
            <person name="Shipova A."/>
            <person name="Rozanov A.S."/>
            <person name="Bryanskaya A.V."/>
            <person name="Peltek S.E."/>
        </authorList>
    </citation>
    <scope>NUCLEOTIDE SEQUENCE [LARGE SCALE GENOMIC DNA]</scope>
    <source>
        <strain evidence="2">SL48-SHIP-2</strain>
    </source>
</reference>
<dbReference type="InterPro" id="IPR002192">
    <property type="entry name" value="PPDK_AMP/ATP-bd"/>
</dbReference>
<dbReference type="Proteomes" id="UP000315400">
    <property type="component" value="Unassembled WGS sequence"/>
</dbReference>
<dbReference type="SUPFAM" id="SSF53448">
    <property type="entry name" value="Nucleotide-diphospho-sugar transferases"/>
    <property type="match status" value="1"/>
</dbReference>
<dbReference type="InterPro" id="IPR029044">
    <property type="entry name" value="Nucleotide-diphossugar_trans"/>
</dbReference>
<dbReference type="InterPro" id="IPR013815">
    <property type="entry name" value="ATP_grasp_subdomain_1"/>
</dbReference>
<accession>A0A540V9K4</accession>
<feature type="non-terminal residue" evidence="2">
    <location>
        <position position="1"/>
    </location>
</feature>
<dbReference type="GO" id="GO:0016301">
    <property type="term" value="F:kinase activity"/>
    <property type="evidence" value="ECO:0007669"/>
    <property type="project" value="InterPro"/>
</dbReference>
<protein>
    <submittedName>
        <fullName evidence="2">Sugar metabolism cluster protein</fullName>
    </submittedName>
</protein>
<gene>
    <name evidence="2" type="ORF">FKY71_18205</name>
</gene>
<dbReference type="AlphaFoldDB" id="A0A540V9K4"/>
<dbReference type="Gene3D" id="3.30.1490.20">
    <property type="entry name" value="ATP-grasp fold, A domain"/>
    <property type="match status" value="1"/>
</dbReference>
<evidence type="ECO:0000313" key="3">
    <source>
        <dbReference type="Proteomes" id="UP000315400"/>
    </source>
</evidence>
<dbReference type="SUPFAM" id="SSF56059">
    <property type="entry name" value="Glutathione synthetase ATP-binding domain-like"/>
    <property type="match status" value="1"/>
</dbReference>